<gene>
    <name evidence="4" type="ORF">F3059_07305</name>
</gene>
<dbReference type="GO" id="GO:0005975">
    <property type="term" value="P:carbohydrate metabolic process"/>
    <property type="evidence" value="ECO:0007669"/>
    <property type="project" value="UniProtKB-ARBA"/>
</dbReference>
<comment type="caution">
    <text evidence="4">The sequence shown here is derived from an EMBL/GenBank/DDBJ whole genome shotgun (WGS) entry which is preliminary data.</text>
</comment>
<organism evidence="4 5">
    <name type="scientific">Salibacter halophilus</name>
    <dbReference type="NCBI Taxonomy" id="1803916"/>
    <lineage>
        <taxon>Bacteria</taxon>
        <taxon>Pseudomonadati</taxon>
        <taxon>Bacteroidota</taxon>
        <taxon>Flavobacteriia</taxon>
        <taxon>Flavobacteriales</taxon>
        <taxon>Salibacteraceae</taxon>
        <taxon>Salibacter</taxon>
    </lineage>
</organism>
<dbReference type="Proteomes" id="UP000435357">
    <property type="component" value="Unassembled WGS sequence"/>
</dbReference>
<dbReference type="Gene3D" id="2.60.120.200">
    <property type="match status" value="1"/>
</dbReference>
<dbReference type="InterPro" id="IPR013320">
    <property type="entry name" value="ConA-like_dom_sf"/>
</dbReference>
<protein>
    <submittedName>
        <fullName evidence="4">T9SS type A sorting domain-containing protein</fullName>
    </submittedName>
</protein>
<dbReference type="PROSITE" id="PS50060">
    <property type="entry name" value="MAM_2"/>
    <property type="match status" value="1"/>
</dbReference>
<evidence type="ECO:0000313" key="5">
    <source>
        <dbReference type="Proteomes" id="UP000435357"/>
    </source>
</evidence>
<keyword evidence="1 2" id="KW-0732">Signal</keyword>
<dbReference type="SUPFAM" id="SSF49899">
    <property type="entry name" value="Concanavalin A-like lectins/glucanases"/>
    <property type="match status" value="1"/>
</dbReference>
<feature type="domain" description="MAM" evidence="3">
    <location>
        <begin position="25"/>
        <end position="201"/>
    </location>
</feature>
<reference evidence="4 5" key="1">
    <citation type="submission" date="2019-09" db="EMBL/GenBank/DDBJ databases">
        <title>Genomes of Cryomorphaceae.</title>
        <authorList>
            <person name="Bowman J.P."/>
        </authorList>
    </citation>
    <scope>NUCLEOTIDE SEQUENCE [LARGE SCALE GENOMIC DNA]</scope>
    <source>
        <strain evidence="4 5">KCTC 52047</strain>
    </source>
</reference>
<evidence type="ECO:0000256" key="2">
    <source>
        <dbReference type="SAM" id="SignalP"/>
    </source>
</evidence>
<evidence type="ECO:0000259" key="3">
    <source>
        <dbReference type="PROSITE" id="PS50060"/>
    </source>
</evidence>
<dbReference type="OrthoDB" id="9765926at2"/>
<feature type="chain" id="PRO_5026723419" evidence="2">
    <location>
        <begin position="20"/>
        <end position="914"/>
    </location>
</feature>
<dbReference type="InterPro" id="IPR000998">
    <property type="entry name" value="MAM_dom"/>
</dbReference>
<sequence>MKKLTFNLFSLLLFSSFWIAELKAQSYDFDNLTLGSSGTLTNGWTCSPSLAGQYRWEVGSGFSSGTSTGPSTAFNGSNYMFVASVNAPGPTVTNTATLESPSEDLTSFTNPGFGFWYYGNGASYYDVVVEVNTGGATWTPIDTIHLPSHINRNQRWKYKRLDLSSYNTANTKVRFSADSYQTGRGDFAVDNCTFVEMPSEDAGLDGVTASRPYYQIPIQQADSINFIGNITNYGTGSTSVGATASFTSATGSFSSSSNSTIAGGNSSSITTSAFYPSGTGNYDVEFLLNTAASDTFQNNDTLNYQFNVTDSVYSLERGNFSGGIGFTGGTGRFGQTFEIYNTDTLTSVDIRLETPQMGDTIRFYLYDVLGSTPSTLIDSSDIFVIPSSSPGWYTVEFTCNKELTPGQYFFAVDQRNTNNLGFGFTQEGYVPNICYYKVPAGSWTPFESSGFQVVLGIRPVFGNATTNQFTVDLGPDSTYCPTEALNWNLDAYVYGGNYSWNNNSTTQSITVDTSGTYAVTVSKCGVSLSDTVEVIELPTADVELGADTGYCVGEASGFSIPVNLNTPGATYSWANGAQGGTFTIDSAGTYTVYGDLNGCVDTGIINVIEVPYLTEPSFGGDTAFCGENANIGFTLNAQNPSADFNWHDGSSNQTFFVNDSGTYSVTVSQDGFCPDSFTRTLNVIKQPFPDISLSDTFWCTGSDPIVLSPGVGFDDYNWSNGESTETIAVNSQNTYNVTVTDIYGCSSTASAQVEVRQGININLGQDIDTNTTVTIGASGSFSNIIWSTNETSPTIDVDESGTYWVVVTANNGCTATDTINITIEDETGISDIGKGSLNLYPNPARDAFTLEAIDLEGVWNVRLNDMNGREVLTENRTITGSQTNTFNVSDLTPGMYFLSLQNGQDVRVMKIMIE</sequence>
<dbReference type="InterPro" id="IPR026444">
    <property type="entry name" value="Secre_tail"/>
</dbReference>
<dbReference type="EMBL" id="WACR01000005">
    <property type="protein sequence ID" value="KAB1064496.1"/>
    <property type="molecule type" value="Genomic_DNA"/>
</dbReference>
<dbReference type="AlphaFoldDB" id="A0A6N6MB90"/>
<keyword evidence="5" id="KW-1185">Reference proteome</keyword>
<dbReference type="RefSeq" id="WP_151167727.1">
    <property type="nucleotide sequence ID" value="NZ_WACR01000005.1"/>
</dbReference>
<dbReference type="Pfam" id="PF18962">
    <property type="entry name" value="Por_Secre_tail"/>
    <property type="match status" value="1"/>
</dbReference>
<dbReference type="GO" id="GO:0016020">
    <property type="term" value="C:membrane"/>
    <property type="evidence" value="ECO:0007669"/>
    <property type="project" value="InterPro"/>
</dbReference>
<dbReference type="NCBIfam" id="TIGR04183">
    <property type="entry name" value="Por_Secre_tail"/>
    <property type="match status" value="1"/>
</dbReference>
<dbReference type="Pfam" id="PF00629">
    <property type="entry name" value="MAM"/>
    <property type="match status" value="1"/>
</dbReference>
<evidence type="ECO:0000256" key="1">
    <source>
        <dbReference type="ARBA" id="ARBA00022729"/>
    </source>
</evidence>
<evidence type="ECO:0000313" key="4">
    <source>
        <dbReference type="EMBL" id="KAB1064496.1"/>
    </source>
</evidence>
<dbReference type="GO" id="GO:0004553">
    <property type="term" value="F:hydrolase activity, hydrolyzing O-glycosyl compounds"/>
    <property type="evidence" value="ECO:0007669"/>
    <property type="project" value="UniProtKB-ARBA"/>
</dbReference>
<feature type="signal peptide" evidence="2">
    <location>
        <begin position="1"/>
        <end position="19"/>
    </location>
</feature>
<proteinExistence type="predicted"/>
<name>A0A6N6MB90_9FLAO</name>
<accession>A0A6N6MB90</accession>